<sequence length="165" mass="17842">MKKIIVLGAFLISTLSMNAQEANVSLSGALEFGQGESLTFGLNLDLNYLWEASEKFDFGLTAGYHYYFKEDYQLVPSTTIDVPDFSFLPLAAAARFNATEKLTFGADIGYALGISPSGNNGGFYYAPKVQFGVTPTLDIVFAYKVITFDGGGSFDVANIGLEFGF</sequence>
<feature type="chain" id="PRO_5025557228" description="Outer membrane protein beta-barrel domain-containing protein" evidence="1">
    <location>
        <begin position="22"/>
        <end position="165"/>
    </location>
</feature>
<dbReference type="AlphaFoldDB" id="A0A6B3QZ82"/>
<dbReference type="Proteomes" id="UP000478505">
    <property type="component" value="Unassembled WGS sequence"/>
</dbReference>
<keyword evidence="1" id="KW-0732">Signal</keyword>
<dbReference type="EMBL" id="JAAIKD010000002">
    <property type="protein sequence ID" value="NEV93142.1"/>
    <property type="molecule type" value="Genomic_DNA"/>
</dbReference>
<reference evidence="2 3" key="1">
    <citation type="submission" date="2020-02" db="EMBL/GenBank/DDBJ databases">
        <title>Flavobacteriaceae Psychroflexus bacterium YR1-1, complete genome.</title>
        <authorList>
            <person name="Li Y."/>
            <person name="Wu S."/>
        </authorList>
    </citation>
    <scope>NUCLEOTIDE SEQUENCE [LARGE SCALE GENOMIC DNA]</scope>
    <source>
        <strain evidence="2 3">YR1-1</strain>
    </source>
</reference>
<evidence type="ECO:0000313" key="2">
    <source>
        <dbReference type="EMBL" id="NEV93142.1"/>
    </source>
</evidence>
<feature type="signal peptide" evidence="1">
    <location>
        <begin position="1"/>
        <end position="21"/>
    </location>
</feature>
<accession>A0A6B3QZ82</accession>
<comment type="caution">
    <text evidence="2">The sequence shown here is derived from an EMBL/GenBank/DDBJ whole genome shotgun (WGS) entry which is preliminary data.</text>
</comment>
<organism evidence="2 3">
    <name type="scientific">Psychroflexus aurantiacus</name>
    <dbReference type="NCBI Taxonomy" id="2709310"/>
    <lineage>
        <taxon>Bacteria</taxon>
        <taxon>Pseudomonadati</taxon>
        <taxon>Bacteroidota</taxon>
        <taxon>Flavobacteriia</taxon>
        <taxon>Flavobacteriales</taxon>
        <taxon>Flavobacteriaceae</taxon>
        <taxon>Psychroflexus</taxon>
    </lineage>
</organism>
<protein>
    <recommendedName>
        <fullName evidence="4">Outer membrane protein beta-barrel domain-containing protein</fullName>
    </recommendedName>
</protein>
<name>A0A6B3QZ82_9FLAO</name>
<dbReference type="SUPFAM" id="SSF56925">
    <property type="entry name" value="OMPA-like"/>
    <property type="match status" value="1"/>
</dbReference>
<proteinExistence type="predicted"/>
<dbReference type="InterPro" id="IPR011250">
    <property type="entry name" value="OMP/PagP_B-barrel"/>
</dbReference>
<dbReference type="RefSeq" id="WP_164003876.1">
    <property type="nucleotide sequence ID" value="NZ_JAAIKD010000002.1"/>
</dbReference>
<gene>
    <name evidence="2" type="ORF">G3567_03135</name>
</gene>
<evidence type="ECO:0008006" key="4">
    <source>
        <dbReference type="Google" id="ProtNLM"/>
    </source>
</evidence>
<keyword evidence="3" id="KW-1185">Reference proteome</keyword>
<evidence type="ECO:0000313" key="3">
    <source>
        <dbReference type="Proteomes" id="UP000478505"/>
    </source>
</evidence>
<evidence type="ECO:0000256" key="1">
    <source>
        <dbReference type="SAM" id="SignalP"/>
    </source>
</evidence>